<protein>
    <recommendedName>
        <fullName evidence="3">Acyl carrier protein</fullName>
    </recommendedName>
</protein>
<name>A0A9D2GX55_9BACT</name>
<dbReference type="Gene3D" id="1.10.1200.10">
    <property type="entry name" value="ACP-like"/>
    <property type="match status" value="1"/>
</dbReference>
<reference evidence="1" key="2">
    <citation type="submission" date="2021-04" db="EMBL/GenBank/DDBJ databases">
        <authorList>
            <person name="Gilroy R."/>
        </authorList>
    </citation>
    <scope>NUCLEOTIDE SEQUENCE</scope>
    <source>
        <strain evidence="1">ChiW4-1371</strain>
    </source>
</reference>
<reference evidence="1" key="1">
    <citation type="journal article" date="2021" name="PeerJ">
        <title>Extensive microbial diversity within the chicken gut microbiome revealed by metagenomics and culture.</title>
        <authorList>
            <person name="Gilroy R."/>
            <person name="Ravi A."/>
            <person name="Getino M."/>
            <person name="Pursley I."/>
            <person name="Horton D.L."/>
            <person name="Alikhan N.F."/>
            <person name="Baker D."/>
            <person name="Gharbi K."/>
            <person name="Hall N."/>
            <person name="Watson M."/>
            <person name="Adriaenssens E.M."/>
            <person name="Foster-Nyarko E."/>
            <person name="Jarju S."/>
            <person name="Secka A."/>
            <person name="Antonio M."/>
            <person name="Oren A."/>
            <person name="Chaudhuri R.R."/>
            <person name="La Ragione R."/>
            <person name="Hildebrand F."/>
            <person name="Pallen M.J."/>
        </authorList>
    </citation>
    <scope>NUCLEOTIDE SEQUENCE</scope>
    <source>
        <strain evidence="1">ChiW4-1371</strain>
    </source>
</reference>
<dbReference type="Proteomes" id="UP000824176">
    <property type="component" value="Unassembled WGS sequence"/>
</dbReference>
<dbReference type="InterPro" id="IPR036736">
    <property type="entry name" value="ACP-like_sf"/>
</dbReference>
<evidence type="ECO:0000313" key="2">
    <source>
        <dbReference type="Proteomes" id="UP000824176"/>
    </source>
</evidence>
<comment type="caution">
    <text evidence="1">The sequence shown here is derived from an EMBL/GenBank/DDBJ whole genome shotgun (WGS) entry which is preliminary data.</text>
</comment>
<evidence type="ECO:0000313" key="1">
    <source>
        <dbReference type="EMBL" id="HIZ90370.1"/>
    </source>
</evidence>
<sequence>MKDDVFEKISEVFKNYNIDIDNIDKHISLIENNITDSLTFVNILLEIEDTLNVLINFDEIDMDQLVYIDNIVNYIKSIS</sequence>
<accession>A0A9D2GX55</accession>
<gene>
    <name evidence="1" type="ORF">H9804_10525</name>
</gene>
<evidence type="ECO:0008006" key="3">
    <source>
        <dbReference type="Google" id="ProtNLM"/>
    </source>
</evidence>
<dbReference type="EMBL" id="DXAQ01000158">
    <property type="protein sequence ID" value="HIZ90370.1"/>
    <property type="molecule type" value="Genomic_DNA"/>
</dbReference>
<dbReference type="SUPFAM" id="SSF47336">
    <property type="entry name" value="ACP-like"/>
    <property type="match status" value="1"/>
</dbReference>
<proteinExistence type="predicted"/>
<dbReference type="AlphaFoldDB" id="A0A9D2GX55"/>
<organism evidence="1 2">
    <name type="scientific">Candidatus Mucispirillum faecigallinarum</name>
    <dbReference type="NCBI Taxonomy" id="2838699"/>
    <lineage>
        <taxon>Bacteria</taxon>
        <taxon>Pseudomonadati</taxon>
        <taxon>Deferribacterota</taxon>
        <taxon>Deferribacteres</taxon>
        <taxon>Deferribacterales</taxon>
        <taxon>Mucispirillaceae</taxon>
        <taxon>Mucispirillum</taxon>
    </lineage>
</organism>